<dbReference type="EMBL" id="JACHLK010000002">
    <property type="protein sequence ID" value="MBB6559101.1"/>
    <property type="molecule type" value="Genomic_DNA"/>
</dbReference>
<dbReference type="Proteomes" id="UP000575083">
    <property type="component" value="Unassembled WGS sequence"/>
</dbReference>
<keyword evidence="3" id="KW-1185">Reference proteome</keyword>
<feature type="transmembrane region" description="Helical" evidence="1">
    <location>
        <begin position="12"/>
        <end position="32"/>
    </location>
</feature>
<accession>A0A7X0PCN8</accession>
<sequence>MRKLLVLLHRWAGLFMAVFLAVAGLTGSVIAWEHELDRWLNPGFHYAQPSEAPLLPATEVARRVEAAHPQLQVSFMPLAAAPGQTLVLMVAPRMDPATGRPHVLGFDQMAVHPATGAVQGTRTWGQASLARQDIVPFLYKLHHTLFLPRAWGVDWAVWFLGAVALLWVVDCFIALWLAFPRWRAWRKSLAFRWSRGARTLNFDLHRSGGVWTWVLMLVLAVTSVAMNLHDEVMEPVVSVFSRTTPSPFDERPRRTPAEQAAAPQLGRAEIVERARAEGLRRGWPDPPGFLTYRPAFDLYGVDFYVPGISRPGLGPPRLYFDGATGALAGQRVPGEGTAGDLFMRLQFPLHSGRIAGVPGRILVTVLGLAVAVLSVTGVVIWWGRRRARSAQGAP</sequence>
<dbReference type="AlphaFoldDB" id="A0A7X0PCN8"/>
<evidence type="ECO:0000313" key="3">
    <source>
        <dbReference type="Proteomes" id="UP000575083"/>
    </source>
</evidence>
<organism evidence="2 3">
    <name type="scientific">Acidovorax soli</name>
    <dbReference type="NCBI Taxonomy" id="592050"/>
    <lineage>
        <taxon>Bacteria</taxon>
        <taxon>Pseudomonadati</taxon>
        <taxon>Pseudomonadota</taxon>
        <taxon>Betaproteobacteria</taxon>
        <taxon>Burkholderiales</taxon>
        <taxon>Comamonadaceae</taxon>
        <taxon>Acidovorax</taxon>
    </lineage>
</organism>
<feature type="transmembrane region" description="Helical" evidence="1">
    <location>
        <begin position="361"/>
        <end position="382"/>
    </location>
</feature>
<dbReference type="PANTHER" id="PTHR34219:SF5">
    <property type="entry name" value="BLR4505 PROTEIN"/>
    <property type="match status" value="1"/>
</dbReference>
<gene>
    <name evidence="2" type="ORF">HNP48_001765</name>
</gene>
<comment type="caution">
    <text evidence="2">The sequence shown here is derived from an EMBL/GenBank/DDBJ whole genome shotgun (WGS) entry which is preliminary data.</text>
</comment>
<keyword evidence="1" id="KW-0472">Membrane</keyword>
<proteinExistence type="predicted"/>
<protein>
    <submittedName>
        <fullName evidence="2">Putative iron-regulated membrane protein</fullName>
    </submittedName>
</protein>
<evidence type="ECO:0000313" key="2">
    <source>
        <dbReference type="EMBL" id="MBB6559101.1"/>
    </source>
</evidence>
<name>A0A7X0PCN8_9BURK</name>
<keyword evidence="1" id="KW-0812">Transmembrane</keyword>
<evidence type="ECO:0000256" key="1">
    <source>
        <dbReference type="SAM" id="Phobius"/>
    </source>
</evidence>
<dbReference type="PANTHER" id="PTHR34219">
    <property type="entry name" value="IRON-REGULATED INNER MEMBRANE PROTEIN-RELATED"/>
    <property type="match status" value="1"/>
</dbReference>
<reference evidence="2 3" key="1">
    <citation type="submission" date="2020-08" db="EMBL/GenBank/DDBJ databases">
        <title>Functional genomics of gut bacteria from endangered species of beetles.</title>
        <authorList>
            <person name="Carlos-Shanley C."/>
        </authorList>
    </citation>
    <scope>NUCLEOTIDE SEQUENCE [LARGE SCALE GENOMIC DNA]</scope>
    <source>
        <strain evidence="2 3">S00198</strain>
    </source>
</reference>
<dbReference type="InterPro" id="IPR005625">
    <property type="entry name" value="PepSY-ass_TM"/>
</dbReference>
<feature type="transmembrane region" description="Helical" evidence="1">
    <location>
        <begin position="208"/>
        <end position="228"/>
    </location>
</feature>
<dbReference type="Pfam" id="PF03929">
    <property type="entry name" value="PepSY_TM"/>
    <property type="match status" value="1"/>
</dbReference>
<keyword evidence="1" id="KW-1133">Transmembrane helix</keyword>
<feature type="transmembrane region" description="Helical" evidence="1">
    <location>
        <begin position="155"/>
        <end position="179"/>
    </location>
</feature>
<dbReference type="RefSeq" id="WP_184856489.1">
    <property type="nucleotide sequence ID" value="NZ_JACHLK010000002.1"/>
</dbReference>